<keyword evidence="9" id="KW-1071">Ligand-gated ion channel</keyword>
<dbReference type="Proteomes" id="UP001161247">
    <property type="component" value="Chromosome 3"/>
</dbReference>
<keyword evidence="10" id="KW-0407">Ion channel</keyword>
<dbReference type="FunFam" id="3.40.190.10:FF:000103">
    <property type="entry name" value="Glutamate receptor"/>
    <property type="match status" value="1"/>
</dbReference>
<keyword evidence="8" id="KW-0325">Glycoprotein</keyword>
<sequence length="721" mass="81097">MVHMNPNLGSRLFLLAKKAGIMSEGYAWIITDSMGNFMNTIDDAVIDSMEGVIGLRPYVPKSKNLNSFKTRWKKNMVLMSNSNPETSAAELNVHGLWAYDTIWALAMAVEKIGPISPAFLGAHPGINNGNEIFDLRISRFGPELLAELQNMTFEGLSGEFHLINGQLNTSTLEIFNIYETERPIGYWTPDGGITRKLSSNGRQTYSTSTKELKKILWPGDSTKKPIGWAIPSMKLRVGVPKKEGFTEFIDVSQDPLTYKTTNVTGYSIDIFCSVIKRLPFHIKPEFYAFTNKSGFSNGTYDDLLYAIPNETYDMVVGDVTILADRAKYVDFTLPYSEAGTVMVVRNRKQRDIWIFVKPFSWDLWLLIFGTCICIGVVLRILENRANCQSDFIGLKKHNLGFSFPIASLAFPERDLVLNKWSRFVMVVWLLMAFILMQSYTANLSAMFTVDQLDYRFSSDECIGVQKDSFVRNFLKKRLNISDKKIRDYSTIEEYHEAMRIGSKNGGIDAIFDEIPYMKLFLDQYGSEYKIVGHTYKTDGFGFAFPSGSPLAAYFSRAILDFTENGNFTEIQEKYFGPSHSSDPINSISSETPELRFYDFGGLFIIIGSAMLLALFCSETTVGQRLTDAVADYSKKSFFFLPSRENDSRIDSTVHPEGGNGDSSSDEEHQGSDNIDQESAQGDSNHLAGADQVTESVQGNTKNEIQLSEHRNANVTEEKPNQ</sequence>
<dbReference type="GO" id="GO:0016020">
    <property type="term" value="C:membrane"/>
    <property type="evidence" value="ECO:0007669"/>
    <property type="project" value="UniProtKB-SubCell"/>
</dbReference>
<comment type="subcellular location">
    <subcellularLocation>
        <location evidence="1">Membrane</location>
        <topology evidence="1">Multi-pass membrane protein</topology>
    </subcellularLocation>
</comment>
<evidence type="ECO:0000256" key="3">
    <source>
        <dbReference type="ARBA" id="ARBA00022692"/>
    </source>
</evidence>
<feature type="compositionally biased region" description="Basic and acidic residues" evidence="11">
    <location>
        <begin position="706"/>
        <end position="721"/>
    </location>
</feature>
<proteinExistence type="predicted"/>
<feature type="region of interest" description="Disordered" evidence="11">
    <location>
        <begin position="648"/>
        <end position="721"/>
    </location>
</feature>
<dbReference type="InterPro" id="IPR001320">
    <property type="entry name" value="Iontro_rcpt_C"/>
</dbReference>
<keyword evidence="4 12" id="KW-1133">Transmembrane helix</keyword>
<evidence type="ECO:0000256" key="6">
    <source>
        <dbReference type="ARBA" id="ARBA00023136"/>
    </source>
</evidence>
<dbReference type="Pfam" id="PF10613">
    <property type="entry name" value="Lig_chan-Glu_bd"/>
    <property type="match status" value="1"/>
</dbReference>
<dbReference type="Gene3D" id="3.40.50.2300">
    <property type="match status" value="2"/>
</dbReference>
<feature type="domain" description="Ionotropic glutamate receptor C-terminal" evidence="13">
    <location>
        <begin position="234"/>
        <end position="577"/>
    </location>
</feature>
<dbReference type="Pfam" id="PF00060">
    <property type="entry name" value="Lig_chan"/>
    <property type="match status" value="1"/>
</dbReference>
<dbReference type="SMART" id="SM00079">
    <property type="entry name" value="PBPe"/>
    <property type="match status" value="1"/>
</dbReference>
<keyword evidence="3 12" id="KW-0812">Transmembrane</keyword>
<dbReference type="InterPro" id="IPR028082">
    <property type="entry name" value="Peripla_BP_I"/>
</dbReference>
<evidence type="ECO:0000256" key="12">
    <source>
        <dbReference type="SAM" id="Phobius"/>
    </source>
</evidence>
<evidence type="ECO:0000313" key="14">
    <source>
        <dbReference type="EMBL" id="CAI9098696.1"/>
    </source>
</evidence>
<evidence type="ECO:0000256" key="8">
    <source>
        <dbReference type="ARBA" id="ARBA00023180"/>
    </source>
</evidence>
<evidence type="ECO:0000256" key="7">
    <source>
        <dbReference type="ARBA" id="ARBA00023170"/>
    </source>
</evidence>
<feature type="transmembrane region" description="Helical" evidence="12">
    <location>
        <begin position="363"/>
        <end position="381"/>
    </location>
</feature>
<dbReference type="GO" id="GO:0015276">
    <property type="term" value="F:ligand-gated monoatomic ion channel activity"/>
    <property type="evidence" value="ECO:0007669"/>
    <property type="project" value="InterPro"/>
</dbReference>
<protein>
    <submittedName>
        <fullName evidence="14">OLC1v1035389C2</fullName>
    </submittedName>
</protein>
<dbReference type="AlphaFoldDB" id="A0AAV1CSX9"/>
<dbReference type="SUPFAM" id="SSF53822">
    <property type="entry name" value="Periplasmic binding protein-like I"/>
    <property type="match status" value="1"/>
</dbReference>
<feature type="compositionally biased region" description="Polar residues" evidence="11">
    <location>
        <begin position="692"/>
        <end position="705"/>
    </location>
</feature>
<dbReference type="SUPFAM" id="SSF53850">
    <property type="entry name" value="Periplasmic binding protein-like II"/>
    <property type="match status" value="1"/>
</dbReference>
<evidence type="ECO:0000259" key="13">
    <source>
        <dbReference type="SMART" id="SM00079"/>
    </source>
</evidence>
<dbReference type="Pfam" id="PF01094">
    <property type="entry name" value="ANF_receptor"/>
    <property type="match status" value="1"/>
</dbReference>
<dbReference type="CDD" id="cd13686">
    <property type="entry name" value="GluR_Plant"/>
    <property type="match status" value="1"/>
</dbReference>
<evidence type="ECO:0000256" key="4">
    <source>
        <dbReference type="ARBA" id="ARBA00022989"/>
    </source>
</evidence>
<dbReference type="InterPro" id="IPR015683">
    <property type="entry name" value="Ionotropic_Glu_rcpt"/>
</dbReference>
<dbReference type="EMBL" id="OX459120">
    <property type="protein sequence ID" value="CAI9098696.1"/>
    <property type="molecule type" value="Genomic_DNA"/>
</dbReference>
<dbReference type="InterPro" id="IPR001828">
    <property type="entry name" value="ANF_lig-bd_rcpt"/>
</dbReference>
<evidence type="ECO:0000256" key="5">
    <source>
        <dbReference type="ARBA" id="ARBA00023065"/>
    </source>
</evidence>
<evidence type="ECO:0000256" key="1">
    <source>
        <dbReference type="ARBA" id="ARBA00004141"/>
    </source>
</evidence>
<gene>
    <name evidence="14" type="ORF">OLC1_LOCUS8849</name>
</gene>
<organism evidence="14 15">
    <name type="scientific">Oldenlandia corymbosa var. corymbosa</name>
    <dbReference type="NCBI Taxonomy" id="529605"/>
    <lineage>
        <taxon>Eukaryota</taxon>
        <taxon>Viridiplantae</taxon>
        <taxon>Streptophyta</taxon>
        <taxon>Embryophyta</taxon>
        <taxon>Tracheophyta</taxon>
        <taxon>Spermatophyta</taxon>
        <taxon>Magnoliopsida</taxon>
        <taxon>eudicotyledons</taxon>
        <taxon>Gunneridae</taxon>
        <taxon>Pentapetalae</taxon>
        <taxon>asterids</taxon>
        <taxon>lamiids</taxon>
        <taxon>Gentianales</taxon>
        <taxon>Rubiaceae</taxon>
        <taxon>Rubioideae</taxon>
        <taxon>Spermacoceae</taxon>
        <taxon>Hedyotis-Oldenlandia complex</taxon>
        <taxon>Oldenlandia</taxon>
    </lineage>
</organism>
<evidence type="ECO:0000256" key="10">
    <source>
        <dbReference type="ARBA" id="ARBA00023303"/>
    </source>
</evidence>
<feature type="compositionally biased region" description="Polar residues" evidence="11">
    <location>
        <begin position="671"/>
        <end position="683"/>
    </location>
</feature>
<evidence type="ECO:0000313" key="15">
    <source>
        <dbReference type="Proteomes" id="UP001161247"/>
    </source>
</evidence>
<reference evidence="14" key="1">
    <citation type="submission" date="2023-03" db="EMBL/GenBank/DDBJ databases">
        <authorList>
            <person name="Julca I."/>
        </authorList>
    </citation>
    <scope>NUCLEOTIDE SEQUENCE</scope>
</reference>
<evidence type="ECO:0000256" key="9">
    <source>
        <dbReference type="ARBA" id="ARBA00023286"/>
    </source>
</evidence>
<dbReference type="Gene3D" id="1.10.287.70">
    <property type="match status" value="1"/>
</dbReference>
<accession>A0AAV1CSX9</accession>
<keyword evidence="7" id="KW-0675">Receptor</keyword>
<keyword evidence="2" id="KW-0813">Transport</keyword>
<keyword evidence="15" id="KW-1185">Reference proteome</keyword>
<dbReference type="PANTHER" id="PTHR18966">
    <property type="entry name" value="IONOTROPIC GLUTAMATE RECEPTOR"/>
    <property type="match status" value="1"/>
</dbReference>
<feature type="transmembrane region" description="Helical" evidence="12">
    <location>
        <begin position="596"/>
        <end position="615"/>
    </location>
</feature>
<dbReference type="Gene3D" id="3.40.190.10">
    <property type="entry name" value="Periplasmic binding protein-like II"/>
    <property type="match status" value="2"/>
</dbReference>
<evidence type="ECO:0000256" key="2">
    <source>
        <dbReference type="ARBA" id="ARBA00022448"/>
    </source>
</evidence>
<keyword evidence="5" id="KW-0406">Ion transport</keyword>
<name>A0AAV1CSX9_OLDCO</name>
<evidence type="ECO:0000256" key="11">
    <source>
        <dbReference type="SAM" id="MobiDB-lite"/>
    </source>
</evidence>
<keyword evidence="6 12" id="KW-0472">Membrane</keyword>
<dbReference type="InterPro" id="IPR019594">
    <property type="entry name" value="Glu/Gly-bd"/>
</dbReference>